<proteinExistence type="predicted"/>
<comment type="caution">
    <text evidence="1">The sequence shown here is derived from an EMBL/GenBank/DDBJ whole genome shotgun (WGS) entry which is preliminary data.</text>
</comment>
<gene>
    <name evidence="1" type="ORF">DPEC_G00270480</name>
</gene>
<reference evidence="1" key="1">
    <citation type="submission" date="2021-05" db="EMBL/GenBank/DDBJ databases">
        <authorList>
            <person name="Pan Q."/>
            <person name="Jouanno E."/>
            <person name="Zahm M."/>
            <person name="Klopp C."/>
            <person name="Cabau C."/>
            <person name="Louis A."/>
            <person name="Berthelot C."/>
            <person name="Parey E."/>
            <person name="Roest Crollius H."/>
            <person name="Montfort J."/>
            <person name="Robinson-Rechavi M."/>
            <person name="Bouchez O."/>
            <person name="Lampietro C."/>
            <person name="Lopez Roques C."/>
            <person name="Donnadieu C."/>
            <person name="Postlethwait J."/>
            <person name="Bobe J."/>
            <person name="Dillon D."/>
            <person name="Chandos A."/>
            <person name="von Hippel F."/>
            <person name="Guiguen Y."/>
        </authorList>
    </citation>
    <scope>NUCLEOTIDE SEQUENCE</scope>
    <source>
        <strain evidence="1">YG-Jan2019</strain>
    </source>
</reference>
<dbReference type="EMBL" id="CM055751">
    <property type="protein sequence ID" value="KAJ7993248.1"/>
    <property type="molecule type" value="Genomic_DNA"/>
</dbReference>
<evidence type="ECO:0000313" key="1">
    <source>
        <dbReference type="EMBL" id="KAJ7993248.1"/>
    </source>
</evidence>
<organism evidence="1 2">
    <name type="scientific">Dallia pectoralis</name>
    <name type="common">Alaska blackfish</name>
    <dbReference type="NCBI Taxonomy" id="75939"/>
    <lineage>
        <taxon>Eukaryota</taxon>
        <taxon>Metazoa</taxon>
        <taxon>Chordata</taxon>
        <taxon>Craniata</taxon>
        <taxon>Vertebrata</taxon>
        <taxon>Euteleostomi</taxon>
        <taxon>Actinopterygii</taxon>
        <taxon>Neopterygii</taxon>
        <taxon>Teleostei</taxon>
        <taxon>Protacanthopterygii</taxon>
        <taxon>Esociformes</taxon>
        <taxon>Umbridae</taxon>
        <taxon>Dallia</taxon>
    </lineage>
</organism>
<keyword evidence="2" id="KW-1185">Reference proteome</keyword>
<protein>
    <submittedName>
        <fullName evidence="1">Uncharacterized protein</fullName>
    </submittedName>
</protein>
<evidence type="ECO:0000313" key="2">
    <source>
        <dbReference type="Proteomes" id="UP001157502"/>
    </source>
</evidence>
<dbReference type="Proteomes" id="UP001157502">
    <property type="component" value="Chromosome 24"/>
</dbReference>
<name>A0ACC2FP92_DALPE</name>
<accession>A0ACC2FP92</accession>
<sequence>MLACWGGGRSTGRTNNEFNSPLSWVRLGTGGEVPDAETEDKKVRSISETHPEAPGSSPRVLGRAAAPRNPDIGYPLLFPSGREKDSVIELLRGEIFNHHLERDY</sequence>